<dbReference type="AlphaFoldDB" id="A0A2W4W2T3"/>
<reference evidence="1 2" key="1">
    <citation type="submission" date="2018-04" db="EMBL/GenBank/DDBJ databases">
        <authorList>
            <person name="Go L.Y."/>
            <person name="Mitchell J.A."/>
        </authorList>
    </citation>
    <scope>NUCLEOTIDE SEQUENCE [LARGE SCALE GENOMIC DNA]</scope>
    <source>
        <strain evidence="1">ULC066bin1</strain>
    </source>
</reference>
<accession>A0A2W4W2T3</accession>
<comment type="caution">
    <text evidence="1">The sequence shown here is derived from an EMBL/GenBank/DDBJ whole genome shotgun (WGS) entry which is preliminary data.</text>
</comment>
<name>A0A2W4W2T3_9CYAN</name>
<protein>
    <submittedName>
        <fullName evidence="1">Uncharacterized protein</fullName>
    </submittedName>
</protein>
<organism evidence="1 2">
    <name type="scientific">Pseudanabaena frigida</name>
    <dbReference type="NCBI Taxonomy" id="945775"/>
    <lineage>
        <taxon>Bacteria</taxon>
        <taxon>Bacillati</taxon>
        <taxon>Cyanobacteriota</taxon>
        <taxon>Cyanophyceae</taxon>
        <taxon>Pseudanabaenales</taxon>
        <taxon>Pseudanabaenaceae</taxon>
        <taxon>Pseudanabaena</taxon>
    </lineage>
</organism>
<reference evidence="1 2" key="2">
    <citation type="submission" date="2018-06" db="EMBL/GenBank/DDBJ databases">
        <title>Metagenomic assembly of (sub)arctic Cyanobacteria and their associated microbiome from non-axenic cultures.</title>
        <authorList>
            <person name="Baurain D."/>
        </authorList>
    </citation>
    <scope>NUCLEOTIDE SEQUENCE [LARGE SCALE GENOMIC DNA]</scope>
    <source>
        <strain evidence="1">ULC066bin1</strain>
    </source>
</reference>
<gene>
    <name evidence="1" type="ORF">DCF19_15560</name>
</gene>
<sequence length="67" mass="7396">MGAPYRKYKAVLQNAGAIALSSITDRRAARRALNNPETEDIWGINRGLGVRLRSLFPTTPVVSSRLQ</sequence>
<evidence type="ECO:0000313" key="2">
    <source>
        <dbReference type="Proteomes" id="UP000249467"/>
    </source>
</evidence>
<evidence type="ECO:0000313" key="1">
    <source>
        <dbReference type="EMBL" id="PZO38886.1"/>
    </source>
</evidence>
<proteinExistence type="predicted"/>
<dbReference type="EMBL" id="QBML01000021">
    <property type="protein sequence ID" value="PZO38886.1"/>
    <property type="molecule type" value="Genomic_DNA"/>
</dbReference>
<dbReference type="Proteomes" id="UP000249467">
    <property type="component" value="Unassembled WGS sequence"/>
</dbReference>